<feature type="region of interest" description="Disordered" evidence="4">
    <location>
        <begin position="592"/>
        <end position="625"/>
    </location>
</feature>
<dbReference type="SMART" id="SM00220">
    <property type="entry name" value="S_TKc"/>
    <property type="match status" value="1"/>
</dbReference>
<feature type="compositionally biased region" description="Polar residues" evidence="4">
    <location>
        <begin position="81"/>
        <end position="90"/>
    </location>
</feature>
<feature type="region of interest" description="Disordered" evidence="4">
    <location>
        <begin position="662"/>
        <end position="725"/>
    </location>
</feature>
<keyword evidence="2" id="KW-0547">Nucleotide-binding</keyword>
<feature type="compositionally biased region" description="Basic and acidic residues" evidence="4">
    <location>
        <begin position="593"/>
        <end position="617"/>
    </location>
</feature>
<proteinExistence type="predicted"/>
<feature type="region of interest" description="Disordered" evidence="4">
    <location>
        <begin position="139"/>
        <end position="187"/>
    </location>
</feature>
<dbReference type="GO" id="GO:0005524">
    <property type="term" value="F:ATP binding"/>
    <property type="evidence" value="ECO:0007669"/>
    <property type="project" value="UniProtKB-KW"/>
</dbReference>
<feature type="domain" description="Protein kinase" evidence="5">
    <location>
        <begin position="73"/>
        <end position="661"/>
    </location>
</feature>
<dbReference type="InterPro" id="IPR050117">
    <property type="entry name" value="MAPK"/>
</dbReference>
<comment type="caution">
    <text evidence="6">The sequence shown here is derived from an EMBL/GenBank/DDBJ whole genome shotgun (WGS) entry which is preliminary data.</text>
</comment>
<evidence type="ECO:0000256" key="2">
    <source>
        <dbReference type="ARBA" id="ARBA00022741"/>
    </source>
</evidence>
<dbReference type="PROSITE" id="PS00109">
    <property type="entry name" value="PROTEIN_KINASE_TYR"/>
    <property type="match status" value="1"/>
</dbReference>
<dbReference type="PANTHER" id="PTHR24055">
    <property type="entry name" value="MITOGEN-ACTIVATED PROTEIN KINASE"/>
    <property type="match status" value="1"/>
</dbReference>
<dbReference type="EMBL" id="JAAAJA010000217">
    <property type="protein sequence ID" value="KAG0258508.1"/>
    <property type="molecule type" value="Genomic_DNA"/>
</dbReference>
<feature type="region of interest" description="Disordered" evidence="4">
    <location>
        <begin position="238"/>
        <end position="257"/>
    </location>
</feature>
<dbReference type="SUPFAM" id="SSF56112">
    <property type="entry name" value="Protein kinase-like (PK-like)"/>
    <property type="match status" value="1"/>
</dbReference>
<gene>
    <name evidence="6" type="ORF">BG011_003252</name>
</gene>
<dbReference type="GO" id="GO:0004674">
    <property type="term" value="F:protein serine/threonine kinase activity"/>
    <property type="evidence" value="ECO:0007669"/>
    <property type="project" value="UniProtKB-KW"/>
</dbReference>
<evidence type="ECO:0000256" key="3">
    <source>
        <dbReference type="ARBA" id="ARBA00022840"/>
    </source>
</evidence>
<evidence type="ECO:0000256" key="4">
    <source>
        <dbReference type="SAM" id="MobiDB-lite"/>
    </source>
</evidence>
<feature type="region of interest" description="Disordered" evidence="4">
    <location>
        <begin position="300"/>
        <end position="320"/>
    </location>
</feature>
<evidence type="ECO:0000313" key="6">
    <source>
        <dbReference type="EMBL" id="KAG0258508.1"/>
    </source>
</evidence>
<evidence type="ECO:0000256" key="1">
    <source>
        <dbReference type="ARBA" id="ARBA00022527"/>
    </source>
</evidence>
<feature type="compositionally biased region" description="Acidic residues" evidence="4">
    <location>
        <begin position="155"/>
        <end position="168"/>
    </location>
</feature>
<feature type="compositionally biased region" description="Basic and acidic residues" evidence="4">
    <location>
        <begin position="662"/>
        <end position="699"/>
    </location>
</feature>
<dbReference type="InterPro" id="IPR008266">
    <property type="entry name" value="Tyr_kinase_AS"/>
</dbReference>
<keyword evidence="3" id="KW-0067">ATP-binding</keyword>
<feature type="compositionally biased region" description="Acidic residues" evidence="4">
    <location>
        <begin position="307"/>
        <end position="320"/>
    </location>
</feature>
<keyword evidence="1" id="KW-0723">Serine/threonine-protein kinase</keyword>
<sequence length="725" mass="81009">MNANDNNANMHVLNVIETLHENPYTGDKISKACVYQFDPCILKQGNINGHDDREQEHSQELKQEQEQDRDRGLDAEKKYQEGSNSIVSIQSAEKVSATEEEKAASSSATTHIPACPPERLPNLVAIKFLSDYRVVRRSRPGRDTGNAGWSSGSEDSYDSSSEDEEDETRSDALDHTSDQQNVHRTKWPTFGQYRVPEGVKFGVKAKREIRALKAAQGHPNVIPFLGFIGKPVTNPFKPTKAKQDSVSQDIRKSSDVPLTGPLLGSTLGESLFPGGGQSSPHSPLITSQIPPRELFPPYRNSGFNSDFESEQSSSDEENEEAVDLQDASGVTLRHWNRVFSRQPRMGGMVLPYIPVTLKDLIRIGWTKTRPLLVETCMRQILEALSWIHEEAGLIHRDISATNILVAVSRVNQDDDQEHENPGRKGVVQCMISDFGCATFYSPEDAARNDNNDNAADNQAQENDIVEKNVDVDNGPLQEYDQSYQQGLTFEIGTRSYRAPELLFSSRTYTNAIDIWSAGVLFAEMYLGHTLFEADSDIGQVCAIVKVLGTPSDENWPEYKSLPDYGKLVFQARESNPLSNILLSGSLTGVTTEASKDTDAQQRDSIQHDNAQDSEHNSGHSLNVAPSTLISPKSFELIERMVVYSGTARPSARAALELKGWCKESEDDKQNQQRDKDEHMDQCIIDTDHILEEQKRLREQEEGDEEEEDGGISLGRRTFSYSPHWY</sequence>
<protein>
    <recommendedName>
        <fullName evidence="5">Protein kinase domain-containing protein</fullName>
    </recommendedName>
</protein>
<keyword evidence="1" id="KW-0418">Kinase</keyword>
<name>A0A9P6Q1E9_9FUNG</name>
<dbReference type="PROSITE" id="PS50011">
    <property type="entry name" value="PROTEIN_KINASE_DOM"/>
    <property type="match status" value="1"/>
</dbReference>
<dbReference type="InterPro" id="IPR011009">
    <property type="entry name" value="Kinase-like_dom_sf"/>
</dbReference>
<evidence type="ECO:0000259" key="5">
    <source>
        <dbReference type="PROSITE" id="PS50011"/>
    </source>
</evidence>
<reference evidence="6" key="1">
    <citation type="journal article" date="2020" name="Fungal Divers.">
        <title>Resolving the Mortierellaceae phylogeny through synthesis of multi-gene phylogenetics and phylogenomics.</title>
        <authorList>
            <person name="Vandepol N."/>
            <person name="Liber J."/>
            <person name="Desiro A."/>
            <person name="Na H."/>
            <person name="Kennedy M."/>
            <person name="Barry K."/>
            <person name="Grigoriev I.V."/>
            <person name="Miller A.N."/>
            <person name="O'Donnell K."/>
            <person name="Stajich J.E."/>
            <person name="Bonito G."/>
        </authorList>
    </citation>
    <scope>NUCLEOTIDE SEQUENCE</scope>
    <source>
        <strain evidence="6">KOD948</strain>
    </source>
</reference>
<dbReference type="Gene3D" id="1.10.510.10">
    <property type="entry name" value="Transferase(Phosphotransferase) domain 1"/>
    <property type="match status" value="1"/>
</dbReference>
<accession>A0A9P6Q1E9</accession>
<dbReference type="AlphaFoldDB" id="A0A9P6Q1E9"/>
<organism evidence="6 7">
    <name type="scientific">Mortierella polycephala</name>
    <dbReference type="NCBI Taxonomy" id="41804"/>
    <lineage>
        <taxon>Eukaryota</taxon>
        <taxon>Fungi</taxon>
        <taxon>Fungi incertae sedis</taxon>
        <taxon>Mucoromycota</taxon>
        <taxon>Mortierellomycotina</taxon>
        <taxon>Mortierellomycetes</taxon>
        <taxon>Mortierellales</taxon>
        <taxon>Mortierellaceae</taxon>
        <taxon>Mortierella</taxon>
    </lineage>
</organism>
<dbReference type="Pfam" id="PF00069">
    <property type="entry name" value="Pkinase"/>
    <property type="match status" value="2"/>
</dbReference>
<dbReference type="Proteomes" id="UP000726737">
    <property type="component" value="Unassembled WGS sequence"/>
</dbReference>
<feature type="compositionally biased region" description="Acidic residues" evidence="4">
    <location>
        <begin position="700"/>
        <end position="709"/>
    </location>
</feature>
<keyword evidence="1" id="KW-0808">Transferase</keyword>
<keyword evidence="7" id="KW-1185">Reference proteome</keyword>
<feature type="compositionally biased region" description="Basic and acidic residues" evidence="4">
    <location>
        <begin position="49"/>
        <end position="80"/>
    </location>
</feature>
<dbReference type="InterPro" id="IPR000719">
    <property type="entry name" value="Prot_kinase_dom"/>
</dbReference>
<evidence type="ECO:0000313" key="7">
    <source>
        <dbReference type="Proteomes" id="UP000726737"/>
    </source>
</evidence>
<feature type="region of interest" description="Disordered" evidence="4">
    <location>
        <begin position="46"/>
        <end position="117"/>
    </location>
</feature>
<dbReference type="OrthoDB" id="413582at2759"/>